<keyword evidence="5" id="KW-0677">Repeat</keyword>
<proteinExistence type="inferred from homology"/>
<dbReference type="SMART" id="SM00320">
    <property type="entry name" value="WD40"/>
    <property type="match status" value="4"/>
</dbReference>
<dbReference type="InterPro" id="IPR001680">
    <property type="entry name" value="WD40_rpt"/>
</dbReference>
<protein>
    <submittedName>
        <fullName evidence="8">Uncharacterized protein</fullName>
    </submittedName>
</protein>
<dbReference type="PANTHER" id="PTHR14344">
    <property type="entry name" value="WD REPEAT PROTEIN"/>
    <property type="match status" value="1"/>
</dbReference>
<evidence type="ECO:0000313" key="8">
    <source>
        <dbReference type="EMBL" id="KAK9813983.1"/>
    </source>
</evidence>
<dbReference type="SUPFAM" id="SSF50978">
    <property type="entry name" value="WD40 repeat-like"/>
    <property type="match status" value="1"/>
</dbReference>
<dbReference type="Gene3D" id="2.130.10.10">
    <property type="entry name" value="YVTN repeat-like/Quinoprotein amine dehydrogenase"/>
    <property type="match status" value="1"/>
</dbReference>
<evidence type="ECO:0000256" key="7">
    <source>
        <dbReference type="SAM" id="MobiDB-lite"/>
    </source>
</evidence>
<organism evidence="8 9">
    <name type="scientific">Symbiochloris irregularis</name>
    <dbReference type="NCBI Taxonomy" id="706552"/>
    <lineage>
        <taxon>Eukaryota</taxon>
        <taxon>Viridiplantae</taxon>
        <taxon>Chlorophyta</taxon>
        <taxon>core chlorophytes</taxon>
        <taxon>Trebouxiophyceae</taxon>
        <taxon>Trebouxiales</taxon>
        <taxon>Trebouxiaceae</taxon>
        <taxon>Symbiochloris</taxon>
    </lineage>
</organism>
<evidence type="ECO:0000256" key="6">
    <source>
        <dbReference type="ARBA" id="ARBA00038255"/>
    </source>
</evidence>
<reference evidence="8 9" key="1">
    <citation type="journal article" date="2024" name="Nat. Commun.">
        <title>Phylogenomics reveals the evolutionary origins of lichenization in chlorophyte algae.</title>
        <authorList>
            <person name="Puginier C."/>
            <person name="Libourel C."/>
            <person name="Otte J."/>
            <person name="Skaloud P."/>
            <person name="Haon M."/>
            <person name="Grisel S."/>
            <person name="Petersen M."/>
            <person name="Berrin J.G."/>
            <person name="Delaux P.M."/>
            <person name="Dal Grande F."/>
            <person name="Keller J."/>
        </authorList>
    </citation>
    <scope>NUCLEOTIDE SEQUENCE [LARGE SCALE GENOMIC DNA]</scope>
    <source>
        <strain evidence="8 9">SAG 2036</strain>
    </source>
</reference>
<accession>A0AAW1Q0J8</accession>
<feature type="region of interest" description="Disordered" evidence="7">
    <location>
        <begin position="428"/>
        <end position="448"/>
    </location>
</feature>
<evidence type="ECO:0000256" key="3">
    <source>
        <dbReference type="ARBA" id="ARBA00022574"/>
    </source>
</evidence>
<dbReference type="EMBL" id="JALJOQ010000002">
    <property type="protein sequence ID" value="KAK9813983.1"/>
    <property type="molecule type" value="Genomic_DNA"/>
</dbReference>
<comment type="similarity">
    <text evidence="6">Belongs to the WD repeat WDR6 family.</text>
</comment>
<evidence type="ECO:0000256" key="2">
    <source>
        <dbReference type="ARBA" id="ARBA00022490"/>
    </source>
</evidence>
<keyword evidence="9" id="KW-1185">Reference proteome</keyword>
<evidence type="ECO:0000313" key="9">
    <source>
        <dbReference type="Proteomes" id="UP001465755"/>
    </source>
</evidence>
<evidence type="ECO:0000256" key="4">
    <source>
        <dbReference type="ARBA" id="ARBA00022694"/>
    </source>
</evidence>
<dbReference type="InterPro" id="IPR051973">
    <property type="entry name" value="tRNA_Anticodon_Mtase-Reg"/>
</dbReference>
<dbReference type="InterPro" id="IPR015943">
    <property type="entry name" value="WD40/YVTN_repeat-like_dom_sf"/>
</dbReference>
<keyword evidence="3" id="KW-0853">WD repeat</keyword>
<dbReference type="InterPro" id="IPR036322">
    <property type="entry name" value="WD40_repeat_dom_sf"/>
</dbReference>
<comment type="caution">
    <text evidence="8">The sequence shown here is derived from an EMBL/GenBank/DDBJ whole genome shotgun (WGS) entry which is preliminary data.</text>
</comment>
<sequence>MFQSQQEDTDPLWIAAGMVTLDQFIGSAGEDCTCRIWGAGSSEQLGLLQGHTGRGIWRCVIAGQHVITGGFDGSIKCWRWRDHIRQLADGIPAAADQQSGIVNAILRGDGLSALSSNEASPTSTSHSGFIKCLHGLVSLWAMPAALETQRPRLMGFGRTPFGSRIVSLQASVEAGLLVCGDQLGNITAFRAPELNACTTDAGADLQMAVVATVRRAHLNTSVDWVHVMPGRLLQSSGRDGIIRTFELPQCRSENILTSKPLELTCIGFKSQAGISAIQYIGNEDAERWVMGFQAAEWVVYSETCAMEVSHTDCGGIRRPFAFALSREGLHTLVYLRSRRLHVHQHQLPPCTASTIRYEPVGEHYEGAAVRALTTVQLSSGPVAQWLVISGGAKLTLVAWLFCWQALGNQPQKLRHQCLSAYLAPGRNLRPKAGRPQPGGNHQPDRPLLSLPHLHRAGVNDLHAQSVPGASRDIWLTTAGDDQSICILQLSILPTPDLSVSVRSSRCINNAHASAVQGISGVGRLLVSVGLDQCLRAWVLQAEAVDQGAAVTASSPAALQMAYASHGLAERAGIDVSLPQPAQPFLRNLENLQSGTYLDALPRQEALRQLIDVHRMRVEDEYVFEGNPSGVYVGEDPLPPFKRFLRKAEQNKVVPSWWDSKAKRECVAKALDKEGMCCIHHYVEKSGIQEDYGDPMMPMKLRMLAEKEGRDARLIGKDPRP</sequence>
<comment type="subcellular location">
    <subcellularLocation>
        <location evidence="1">Cytoplasm</location>
    </subcellularLocation>
</comment>
<evidence type="ECO:0000256" key="1">
    <source>
        <dbReference type="ARBA" id="ARBA00004496"/>
    </source>
</evidence>
<dbReference type="AlphaFoldDB" id="A0AAW1Q0J8"/>
<dbReference type="PANTHER" id="PTHR14344:SF3">
    <property type="entry name" value="WD REPEAT-CONTAINING PROTEIN 6"/>
    <property type="match status" value="1"/>
</dbReference>
<dbReference type="GO" id="GO:0005737">
    <property type="term" value="C:cytoplasm"/>
    <property type="evidence" value="ECO:0007669"/>
    <property type="project" value="UniProtKB-SubCell"/>
</dbReference>
<gene>
    <name evidence="8" type="ORF">WJX73_007938</name>
</gene>
<dbReference type="Pfam" id="PF00400">
    <property type="entry name" value="WD40"/>
    <property type="match status" value="1"/>
</dbReference>
<dbReference type="Proteomes" id="UP001465755">
    <property type="component" value="Unassembled WGS sequence"/>
</dbReference>
<keyword evidence="4" id="KW-0819">tRNA processing</keyword>
<name>A0AAW1Q0J8_9CHLO</name>
<keyword evidence="2" id="KW-0963">Cytoplasm</keyword>
<dbReference type="GO" id="GO:0030488">
    <property type="term" value="P:tRNA methylation"/>
    <property type="evidence" value="ECO:0007669"/>
    <property type="project" value="TreeGrafter"/>
</dbReference>
<evidence type="ECO:0000256" key="5">
    <source>
        <dbReference type="ARBA" id="ARBA00022737"/>
    </source>
</evidence>